<dbReference type="InterPro" id="IPR009351">
    <property type="entry name" value="AlkZ-like"/>
</dbReference>
<name>A0A7Y9LCA3_9ACTN</name>
<dbReference type="Pfam" id="PF06224">
    <property type="entry name" value="AlkZ-like"/>
    <property type="match status" value="1"/>
</dbReference>
<dbReference type="AlphaFoldDB" id="A0A7Y9LCA3"/>
<dbReference type="EMBL" id="JACCBU010000001">
    <property type="protein sequence ID" value="NYE70681.1"/>
    <property type="molecule type" value="Genomic_DNA"/>
</dbReference>
<accession>A0A7Y9LCA3</accession>
<proteinExistence type="predicted"/>
<evidence type="ECO:0000313" key="1">
    <source>
        <dbReference type="EMBL" id="NYE70681.1"/>
    </source>
</evidence>
<evidence type="ECO:0000313" key="2">
    <source>
        <dbReference type="Proteomes" id="UP000569914"/>
    </source>
</evidence>
<evidence type="ECO:0008006" key="3">
    <source>
        <dbReference type="Google" id="ProtNLM"/>
    </source>
</evidence>
<reference evidence="1 2" key="1">
    <citation type="submission" date="2020-07" db="EMBL/GenBank/DDBJ databases">
        <title>Sequencing the genomes of 1000 actinobacteria strains.</title>
        <authorList>
            <person name="Klenk H.-P."/>
        </authorList>
    </citation>
    <scope>NUCLEOTIDE SEQUENCE [LARGE SCALE GENOMIC DNA]</scope>
    <source>
        <strain evidence="1 2">DSM 22083</strain>
    </source>
</reference>
<organism evidence="1 2">
    <name type="scientific">Microlunatus parietis</name>
    <dbReference type="NCBI Taxonomy" id="682979"/>
    <lineage>
        <taxon>Bacteria</taxon>
        <taxon>Bacillati</taxon>
        <taxon>Actinomycetota</taxon>
        <taxon>Actinomycetes</taxon>
        <taxon>Propionibacteriales</taxon>
        <taxon>Propionibacteriaceae</taxon>
        <taxon>Microlunatus</taxon>
    </lineage>
</organism>
<protein>
    <recommendedName>
        <fullName evidence="3">Winged helix-turn-helix domain-containing protein</fullName>
    </recommendedName>
</protein>
<dbReference type="PANTHER" id="PTHR30528:SF0">
    <property type="entry name" value="CYTOPLASMIC PROTEIN"/>
    <property type="match status" value="1"/>
</dbReference>
<gene>
    <name evidence="1" type="ORF">BKA15_002010</name>
</gene>
<dbReference type="PANTHER" id="PTHR30528">
    <property type="entry name" value="CYTOPLASMIC PROTEIN"/>
    <property type="match status" value="1"/>
</dbReference>
<dbReference type="RefSeq" id="WP_179750318.1">
    <property type="nucleotide sequence ID" value="NZ_JACCBU010000001.1"/>
</dbReference>
<sequence>MRKIANRVLALQLDSVNVLVRSHYLPVYSRLGPYPVESLDRLAYRRHELFECWSHAACLLPVELFPLMRHRMIIMQTGRTYALGAPVDGQDHVRAVYDEIAERGPLTVGELTDGGGRTGKWWGWSKGKQALEALLECGQLAVAGRRGFTRVYDLVERVIPREFVDAPAPPADEAQKELLYRSALAVGITNGRGLRDYLGLTSFRIRQPDGKIIKVPLARLLGELVEEGRLTEVRVEGWRDPGYIVTSVRVPKAINARALLSPFDSFMRASSQLLYGFTNPIAKQLYVPAEQRVYGYYVLPFLLGDNLVGRCDLKADRQSGTLLVQSAYVEPGQDATWVAAELAAELDLLRTWLKLDTIKIAARGNLAAGLRSASRR</sequence>
<comment type="caution">
    <text evidence="1">The sequence shown here is derived from an EMBL/GenBank/DDBJ whole genome shotgun (WGS) entry which is preliminary data.</text>
</comment>
<dbReference type="Proteomes" id="UP000569914">
    <property type="component" value="Unassembled WGS sequence"/>
</dbReference>
<keyword evidence="2" id="KW-1185">Reference proteome</keyword>